<dbReference type="PROSITE" id="PS00092">
    <property type="entry name" value="N6_MTASE"/>
    <property type="match status" value="1"/>
</dbReference>
<reference evidence="2" key="1">
    <citation type="journal article" date="2015" name="Nature">
        <title>Complex archaea that bridge the gap between prokaryotes and eukaryotes.</title>
        <authorList>
            <person name="Spang A."/>
            <person name="Saw J.H."/>
            <person name="Jorgensen S.L."/>
            <person name="Zaremba-Niedzwiedzka K."/>
            <person name="Martijn J."/>
            <person name="Lind A.E."/>
            <person name="van Eijk R."/>
            <person name="Schleper C."/>
            <person name="Guy L."/>
            <person name="Ettema T.J."/>
        </authorList>
    </citation>
    <scope>NUCLEOTIDE SEQUENCE</scope>
</reference>
<dbReference type="AlphaFoldDB" id="A0A0F9ASB5"/>
<organism evidence="2">
    <name type="scientific">marine sediment metagenome</name>
    <dbReference type="NCBI Taxonomy" id="412755"/>
    <lineage>
        <taxon>unclassified sequences</taxon>
        <taxon>metagenomes</taxon>
        <taxon>ecological metagenomes</taxon>
    </lineage>
</organism>
<feature type="region of interest" description="Disordered" evidence="1">
    <location>
        <begin position="1"/>
        <end position="20"/>
    </location>
</feature>
<dbReference type="GO" id="GO:0008168">
    <property type="term" value="F:methyltransferase activity"/>
    <property type="evidence" value="ECO:0007669"/>
    <property type="project" value="InterPro"/>
</dbReference>
<dbReference type="EMBL" id="LAZR01053165">
    <property type="protein sequence ID" value="KKK81344.1"/>
    <property type="molecule type" value="Genomic_DNA"/>
</dbReference>
<dbReference type="GO" id="GO:0003676">
    <property type="term" value="F:nucleic acid binding"/>
    <property type="evidence" value="ECO:0007669"/>
    <property type="project" value="InterPro"/>
</dbReference>
<dbReference type="InterPro" id="IPR002052">
    <property type="entry name" value="DNA_methylase_N6_adenine_CS"/>
</dbReference>
<protein>
    <recommendedName>
        <fullName evidence="3">tRNA (Adenine-N(6)-)-methyltransferase</fullName>
    </recommendedName>
</protein>
<evidence type="ECO:0000256" key="1">
    <source>
        <dbReference type="SAM" id="MobiDB-lite"/>
    </source>
</evidence>
<dbReference type="SUPFAM" id="SSF53335">
    <property type="entry name" value="S-adenosyl-L-methionine-dependent methyltransferases"/>
    <property type="match status" value="1"/>
</dbReference>
<gene>
    <name evidence="2" type="ORF">LCGC14_2814410</name>
</gene>
<accession>A0A0F9ASB5</accession>
<name>A0A0F9ASB5_9ZZZZ</name>
<sequence>MRIKNQPPMRQGSSNDFQTPPFALEPLVPFLKKEWTIWECADGEGNLRDEFKRLGFACIGTDIELDFLKNNLINYDCIITNPPFSLKQQFLQRCYELGKPFALLLPLTTFETAKRQHLFKKYGLQVIFFDKRINFETPSGKGSGSWFTSAWFTWGLNLPKDLMFVKLKND</sequence>
<evidence type="ECO:0000313" key="2">
    <source>
        <dbReference type="EMBL" id="KKK81344.1"/>
    </source>
</evidence>
<dbReference type="GO" id="GO:0032259">
    <property type="term" value="P:methylation"/>
    <property type="evidence" value="ECO:0007669"/>
    <property type="project" value="InterPro"/>
</dbReference>
<proteinExistence type="predicted"/>
<comment type="caution">
    <text evidence="2">The sequence shown here is derived from an EMBL/GenBank/DDBJ whole genome shotgun (WGS) entry which is preliminary data.</text>
</comment>
<dbReference type="InterPro" id="IPR029063">
    <property type="entry name" value="SAM-dependent_MTases_sf"/>
</dbReference>
<evidence type="ECO:0008006" key="3">
    <source>
        <dbReference type="Google" id="ProtNLM"/>
    </source>
</evidence>